<dbReference type="Gene3D" id="3.30.930.30">
    <property type="match status" value="1"/>
</dbReference>
<reference evidence="3 4" key="1">
    <citation type="submission" date="2017-11" db="EMBL/GenBank/DDBJ databases">
        <title>Genome sequencing of Prevotella intermedia KCOM 1653.</title>
        <authorList>
            <person name="Kook J.-K."/>
            <person name="Park S.-N."/>
            <person name="Lim Y.K."/>
        </authorList>
    </citation>
    <scope>NUCLEOTIDE SEQUENCE [LARGE SCALE GENOMIC DNA]</scope>
    <source>
        <strain evidence="3 4">KCOM 1653</strain>
    </source>
</reference>
<dbReference type="CDD" id="cd17242">
    <property type="entry name" value="MobM_relaxase"/>
    <property type="match status" value="1"/>
</dbReference>
<dbReference type="GO" id="GO:0006310">
    <property type="term" value="P:DNA recombination"/>
    <property type="evidence" value="ECO:0007669"/>
    <property type="project" value="InterPro"/>
</dbReference>
<protein>
    <recommendedName>
        <fullName evidence="5">Mobilization protein</fullName>
    </recommendedName>
</protein>
<dbReference type="RefSeq" id="WP_099835556.1">
    <property type="nucleotide sequence ID" value="NZ_PEKN01000001.1"/>
</dbReference>
<feature type="compositionally biased region" description="Basic and acidic residues" evidence="2">
    <location>
        <begin position="533"/>
        <end position="544"/>
    </location>
</feature>
<evidence type="ECO:0000313" key="4">
    <source>
        <dbReference type="Proteomes" id="UP000230046"/>
    </source>
</evidence>
<dbReference type="NCBIfam" id="NF041497">
    <property type="entry name" value="MobV"/>
    <property type="match status" value="1"/>
</dbReference>
<proteinExistence type="predicted"/>
<dbReference type="InterPro" id="IPR001668">
    <property type="entry name" value="Mob_Pre"/>
</dbReference>
<name>A0A2G8IAB3_PREIN</name>
<gene>
    <name evidence="3" type="ORF">CTI18_03525</name>
</gene>
<evidence type="ECO:0000256" key="2">
    <source>
        <dbReference type="SAM" id="MobiDB-lite"/>
    </source>
</evidence>
<evidence type="ECO:0008006" key="5">
    <source>
        <dbReference type="Google" id="ProtNLM"/>
    </source>
</evidence>
<dbReference type="Pfam" id="PF01076">
    <property type="entry name" value="Mob_Pre"/>
    <property type="match status" value="1"/>
</dbReference>
<comment type="caution">
    <text evidence="3">The sequence shown here is derived from an EMBL/GenBank/DDBJ whole genome shotgun (WGS) entry which is preliminary data.</text>
</comment>
<keyword evidence="1" id="KW-0175">Coiled coil</keyword>
<organism evidence="3 4">
    <name type="scientific">Prevotella intermedia</name>
    <dbReference type="NCBI Taxonomy" id="28131"/>
    <lineage>
        <taxon>Bacteria</taxon>
        <taxon>Pseudomonadati</taxon>
        <taxon>Bacteroidota</taxon>
        <taxon>Bacteroidia</taxon>
        <taxon>Bacteroidales</taxon>
        <taxon>Prevotellaceae</taxon>
        <taxon>Prevotella</taxon>
    </lineage>
</organism>
<dbReference type="EMBL" id="PEKN01000001">
    <property type="protein sequence ID" value="PIK20464.1"/>
    <property type="molecule type" value="Genomic_DNA"/>
</dbReference>
<dbReference type="GO" id="GO:0003677">
    <property type="term" value="F:DNA binding"/>
    <property type="evidence" value="ECO:0007669"/>
    <property type="project" value="InterPro"/>
</dbReference>
<accession>A0A2G8IAB3</accession>
<dbReference type="Proteomes" id="UP000230046">
    <property type="component" value="Unassembled WGS sequence"/>
</dbReference>
<evidence type="ECO:0000313" key="3">
    <source>
        <dbReference type="EMBL" id="PIK20464.1"/>
    </source>
</evidence>
<evidence type="ECO:0000256" key="1">
    <source>
        <dbReference type="SAM" id="Coils"/>
    </source>
</evidence>
<feature type="region of interest" description="Disordered" evidence="2">
    <location>
        <begin position="523"/>
        <end position="544"/>
    </location>
</feature>
<sequence>MSKARYNVPRAAIHVGAPAKSFSAAEGYEPERRGWDEKTYRLKNQDTNNHYDFSRKHLNFEINGKGEIVPLCSDPVPLHERLQKRLDELGFKPYMDKNNPLGISDNSPNCTVGIIVSGDHRVLTRLAFGDQDVDFTLQKSNAHVVLKQGIKDWALDTYHWACGRWGAENIIGFDVHLDETTPHIQIQTIPVAKTKARGRASAKYVHKDDKSRILSQKEWKKLPEEIRSNFVRTEVERREKESVSYARVWGEDKYAVGRTYYQMHTDYYNQVGHKYGLERGDDIALLPGEERRERVHKNKAVLEAERQAKDAIVRTQMEKERLESQKEKMASEVQDMKKQKEYLEEHNDKLEGEIQNKEQHKENLEGSISQLEEYAAALDIKEEDLIVPTLKTNPLVKKAVDAILEELGKPIPTFGQKEWREERRKAIKTILTELQTALMEAKEAHNKDILKLGKSIFNKAMKEAGAIIEQNKQLQKENARLTEENDVLRKRIALIDENAITRLRDKKNAEIKELQERVGKAESEAVRSGNKAYSEHQRAENAESQVREMLDIPEIKKTWESIQQNKEAFRKQIDKWIKDGVAAIRNYADGKDNDFQAEQGNAVAWGIIAKAFEYGLDPTDEKQRRMAAAYLLEKVSWTGISSDFKISLTSSRTQQLCDAMTVSIDLMQNLLLMAGGRGGIGVGGGGSTSELTNWDGTKKKTGWGV</sequence>
<feature type="coiled-coil region" evidence="1">
    <location>
        <begin position="305"/>
        <end position="381"/>
    </location>
</feature>
<dbReference type="AlphaFoldDB" id="A0A2G8IAB3"/>